<sequence length="80" mass="9551">MEEIERMLLSTVFEELGELLKNRATGVDTDSFVYKYLFRRMPQMFEKHQVDLRSLSIISFTDYYLVTVNFKHTAKLKLKP</sequence>
<dbReference type="AlphaFoldDB" id="A0A5C7APD3"/>
<name>A0A5C7APD3_9BACT</name>
<proteinExistence type="predicted"/>
<evidence type="ECO:0000313" key="2">
    <source>
        <dbReference type="Proteomes" id="UP000321935"/>
    </source>
</evidence>
<gene>
    <name evidence="1" type="ORF">ESV85_12840</name>
</gene>
<dbReference type="Proteomes" id="UP000321935">
    <property type="component" value="Unassembled WGS sequence"/>
</dbReference>
<dbReference type="EMBL" id="VORW01000008">
    <property type="protein sequence ID" value="TXE10221.1"/>
    <property type="molecule type" value="Genomic_DNA"/>
</dbReference>
<accession>A0A5C7APD3</accession>
<protein>
    <submittedName>
        <fullName evidence="1">Uncharacterized protein</fullName>
    </submittedName>
</protein>
<evidence type="ECO:0000313" key="1">
    <source>
        <dbReference type="EMBL" id="TXE10221.1"/>
    </source>
</evidence>
<reference evidence="1 2" key="1">
    <citation type="submission" date="2019-08" db="EMBL/GenBank/DDBJ databases">
        <title>Genomes sequence of Algoriphagus aquimarinus ACAM450.</title>
        <authorList>
            <person name="Bowman J.P."/>
        </authorList>
    </citation>
    <scope>NUCLEOTIDE SEQUENCE [LARGE SCALE GENOMIC DNA]</scope>
    <source>
        <strain evidence="1 2">ACAM 450</strain>
    </source>
</reference>
<dbReference type="RefSeq" id="WP_146918212.1">
    <property type="nucleotide sequence ID" value="NZ_VORW01000008.1"/>
</dbReference>
<comment type="caution">
    <text evidence="1">The sequence shown here is derived from an EMBL/GenBank/DDBJ whole genome shotgun (WGS) entry which is preliminary data.</text>
</comment>
<organism evidence="1 2">
    <name type="scientific">Algoriphagus aquimarinus</name>
    <dbReference type="NCBI Taxonomy" id="237018"/>
    <lineage>
        <taxon>Bacteria</taxon>
        <taxon>Pseudomonadati</taxon>
        <taxon>Bacteroidota</taxon>
        <taxon>Cytophagia</taxon>
        <taxon>Cytophagales</taxon>
        <taxon>Cyclobacteriaceae</taxon>
        <taxon>Algoriphagus</taxon>
    </lineage>
</organism>